<organism evidence="7 8">
    <name type="scientific">Agromyces agglutinans</name>
    <dbReference type="NCBI Taxonomy" id="2662258"/>
    <lineage>
        <taxon>Bacteria</taxon>
        <taxon>Bacillati</taxon>
        <taxon>Actinomycetota</taxon>
        <taxon>Actinomycetes</taxon>
        <taxon>Micrococcales</taxon>
        <taxon>Microbacteriaceae</taxon>
        <taxon>Agromyces</taxon>
    </lineage>
</organism>
<keyword evidence="1 3" id="KW-0547">Nucleotide-binding</keyword>
<dbReference type="GO" id="GO:0003677">
    <property type="term" value="F:DNA binding"/>
    <property type="evidence" value="ECO:0007669"/>
    <property type="project" value="InterPro"/>
</dbReference>
<feature type="domain" description="FtsK" evidence="6">
    <location>
        <begin position="360"/>
        <end position="545"/>
    </location>
</feature>
<keyword evidence="5" id="KW-0812">Transmembrane</keyword>
<accession>A0A6I2FBD8</accession>
<feature type="binding site" evidence="3">
    <location>
        <begin position="378"/>
        <end position="385"/>
    </location>
    <ligand>
        <name>ATP</name>
        <dbReference type="ChEBI" id="CHEBI:30616"/>
    </ligand>
</feature>
<dbReference type="InterPro" id="IPR027417">
    <property type="entry name" value="P-loop_NTPase"/>
</dbReference>
<evidence type="ECO:0000256" key="5">
    <source>
        <dbReference type="SAM" id="Phobius"/>
    </source>
</evidence>
<feature type="transmembrane region" description="Helical" evidence="5">
    <location>
        <begin position="26"/>
        <end position="44"/>
    </location>
</feature>
<dbReference type="InterPro" id="IPR003593">
    <property type="entry name" value="AAA+_ATPase"/>
</dbReference>
<feature type="region of interest" description="Disordered" evidence="4">
    <location>
        <begin position="1"/>
        <end position="21"/>
    </location>
</feature>
<evidence type="ECO:0000256" key="2">
    <source>
        <dbReference type="ARBA" id="ARBA00022840"/>
    </source>
</evidence>
<keyword evidence="5" id="KW-1133">Transmembrane helix</keyword>
<evidence type="ECO:0000259" key="6">
    <source>
        <dbReference type="PROSITE" id="PS50901"/>
    </source>
</evidence>
<evidence type="ECO:0000256" key="3">
    <source>
        <dbReference type="PROSITE-ProRule" id="PRU00289"/>
    </source>
</evidence>
<dbReference type="AlphaFoldDB" id="A0A6I2FBD8"/>
<evidence type="ECO:0000313" key="8">
    <source>
        <dbReference type="Proteomes" id="UP000431080"/>
    </source>
</evidence>
<feature type="region of interest" description="Disordered" evidence="4">
    <location>
        <begin position="971"/>
        <end position="993"/>
    </location>
</feature>
<dbReference type="SMART" id="SM00382">
    <property type="entry name" value="AAA"/>
    <property type="match status" value="2"/>
</dbReference>
<dbReference type="PROSITE" id="PS50901">
    <property type="entry name" value="FTSK"/>
    <property type="match status" value="1"/>
</dbReference>
<keyword evidence="5" id="KW-0472">Membrane</keyword>
<dbReference type="CDD" id="cd01127">
    <property type="entry name" value="TrwB_TraG_TraD_VirD4"/>
    <property type="match status" value="1"/>
</dbReference>
<dbReference type="EMBL" id="WJIF01000013">
    <property type="protein sequence ID" value="MRG61474.1"/>
    <property type="molecule type" value="Genomic_DNA"/>
</dbReference>
<evidence type="ECO:0000256" key="4">
    <source>
        <dbReference type="SAM" id="MobiDB-lite"/>
    </source>
</evidence>
<dbReference type="Proteomes" id="UP000431080">
    <property type="component" value="Unassembled WGS sequence"/>
</dbReference>
<feature type="transmembrane region" description="Helical" evidence="5">
    <location>
        <begin position="50"/>
        <end position="68"/>
    </location>
</feature>
<gene>
    <name evidence="7" type="ORF">GE115_16575</name>
</gene>
<dbReference type="InterPro" id="IPR050206">
    <property type="entry name" value="FtsK/SpoIIIE/SftA"/>
</dbReference>
<comment type="caution">
    <text evidence="7">The sequence shown here is derived from an EMBL/GenBank/DDBJ whole genome shotgun (WGS) entry which is preliminary data.</text>
</comment>
<feature type="compositionally biased region" description="Basic and acidic residues" evidence="4">
    <location>
        <begin position="981"/>
        <end position="993"/>
    </location>
</feature>
<dbReference type="InterPro" id="IPR002543">
    <property type="entry name" value="FtsK_dom"/>
</dbReference>
<evidence type="ECO:0000313" key="7">
    <source>
        <dbReference type="EMBL" id="MRG61474.1"/>
    </source>
</evidence>
<dbReference type="GO" id="GO:0005524">
    <property type="term" value="F:ATP binding"/>
    <property type="evidence" value="ECO:0007669"/>
    <property type="project" value="UniProtKB-UniRule"/>
</dbReference>
<keyword evidence="2 3" id="KW-0067">ATP-binding</keyword>
<keyword evidence="8" id="KW-1185">Reference proteome</keyword>
<evidence type="ECO:0000256" key="1">
    <source>
        <dbReference type="ARBA" id="ARBA00022741"/>
    </source>
</evidence>
<proteinExistence type="predicted"/>
<dbReference type="RefSeq" id="WP_153685876.1">
    <property type="nucleotide sequence ID" value="NZ_WJIF01000013.1"/>
</dbReference>
<protein>
    <recommendedName>
        <fullName evidence="6">FtsK domain-containing protein</fullName>
    </recommendedName>
</protein>
<dbReference type="PANTHER" id="PTHR22683:SF1">
    <property type="entry name" value="TYPE VII SECRETION SYSTEM PROTEIN ESSC"/>
    <property type="match status" value="1"/>
</dbReference>
<dbReference type="Gene3D" id="3.40.50.300">
    <property type="entry name" value="P-loop containing nucleotide triphosphate hydrolases"/>
    <property type="match status" value="3"/>
</dbReference>
<dbReference type="Pfam" id="PF01580">
    <property type="entry name" value="FtsK_SpoIIIE"/>
    <property type="match status" value="1"/>
</dbReference>
<dbReference type="SUPFAM" id="SSF52540">
    <property type="entry name" value="P-loop containing nucleoside triphosphate hydrolases"/>
    <property type="match status" value="2"/>
</dbReference>
<dbReference type="PANTHER" id="PTHR22683">
    <property type="entry name" value="SPORULATION PROTEIN RELATED"/>
    <property type="match status" value="1"/>
</dbReference>
<name>A0A6I2FBD8_9MICO</name>
<reference evidence="7 8" key="1">
    <citation type="submission" date="2019-10" db="EMBL/GenBank/DDBJ databases">
        <authorList>
            <person name="Nie G."/>
            <person name="Ming H."/>
            <person name="Yi B."/>
        </authorList>
    </citation>
    <scope>NUCLEOTIDE SEQUENCE [LARGE SCALE GENOMIC DNA]</scope>
    <source>
        <strain evidence="7 8">CFH 90414</strain>
    </source>
</reference>
<sequence>MPDPNDDLDLPLALPPAPPDEPRPGFPVLASLAPVAGALALWFVTGSPLSLAFAAFGPIVAVASMLDARRQVAKRLRRARRDRESALAALRDELGGRQARELEHARRLHPSARRALAAPPGALWRPAAPAAVVLGTGRAASGVRVTGTPVDDADRELLALARRLDRAPITVEPGAGIGIVGPRLLARAAARAVVVQLAARCAPGGVGFRFPQDPEWSWAAGLPHGGRDPLVHVIESDEASAARTAADHSDGWLVAVASDAAQLPPGAGTVLRLHSPRDGVLERERGLPAGRRLVPDLVSIEEASAWASAASAAADRAGLAAGAARLPRSVPFETLAQPAPDPAGRGSLAAVVGASAPGADGSVELDLVREGPHALVAGTSGSGKSEFLISWLAALAVAHPPERAAFLLIDFKGGATFEPLRGLPHVAGIVTDLDEAEARRAVESLRAELRHREHVLRAAGAREIAALAPEVALPRLVIVIDEYQAMVDRFPEVGQVIADIAARGRSLGVHLVLAAQRPNGVVREQVTANCGVRVSLRVLDRADSIAVIGTPAAASLDAESPGRAVLATAERRPIEFQAAFTSSGALERIRAAADGAPARRPWLDPLPRVVEPADLAKLVVADAAGVRGTDAEATPADTTAAGRGVVFGVVDEPERQRRSLAQWHPEADGHLLVVGGAGSGRSGALGSVARSFAARHGGDAVVVLGGPRSGEWDRLHEELARVRAAAYSGPRLLVADDLDSRHRAWPEEHRHAVAATLEALLREGRATGLRLAASATSVQALGSGIREGFSSTLLLRHPNRGELVHAGGVGDLWRADEPPGAGQWRGGRVQVVRTGPPPASAERPVAPLRPPSDRPLAVVTDSVVADAAALRPGAGREVVELGANPASARHAAAAVEAGGAPIVVGDGDAWAMNWALLAGIRERGPLVVHGGPAEYRAVVRDRRVPPLLDDGRSQCWLLEAGAAPVRRAWPAAPAVPAGPDRSAHPGLREPPRG</sequence>